<feature type="domain" description="TadE-like" evidence="2">
    <location>
        <begin position="20"/>
        <end position="62"/>
    </location>
</feature>
<proteinExistence type="predicted"/>
<evidence type="ECO:0000313" key="6">
    <source>
        <dbReference type="Proteomes" id="UP000199140"/>
    </source>
</evidence>
<dbReference type="EMBL" id="CP015367">
    <property type="protein sequence ID" value="APT31234.1"/>
    <property type="molecule type" value="Genomic_DNA"/>
</dbReference>
<dbReference type="EMBL" id="FOPK01000014">
    <property type="protein sequence ID" value="SFH11339.1"/>
    <property type="molecule type" value="Genomic_DNA"/>
</dbReference>
<sequence length="148" mass="15592">MDLRRLRRRGAPKGWTCRRGSSAVEFALVAPMLLLLFAGIAVFGICLGAAHNLRQIAAEAARASVAGVTDSERASLAQKMVNQSLNAGAMFRPGSIVVQVGPDPSDATVYTVTVTLDATTLGINVFSRLLPMLPSVLRSTVSVRKGGL</sequence>
<name>A0AAE8L7B7_9HYPH</name>
<feature type="transmembrane region" description="Helical" evidence="1">
    <location>
        <begin position="26"/>
        <end position="50"/>
    </location>
</feature>
<keyword evidence="1" id="KW-0812">Transmembrane</keyword>
<protein>
    <submittedName>
        <fullName evidence="4">Flp pilus assembly protein TadG</fullName>
    </submittedName>
    <submittedName>
        <fullName evidence="3">Membrane Transport</fullName>
    </submittedName>
</protein>
<accession>A0AAE8L7B7</accession>
<dbReference type="Proteomes" id="UP000185487">
    <property type="component" value="Chromosome"/>
</dbReference>
<reference evidence="4 6" key="2">
    <citation type="submission" date="2016-10" db="EMBL/GenBank/DDBJ databases">
        <authorList>
            <person name="Varghese N."/>
            <person name="Submissions S."/>
        </authorList>
    </citation>
    <scope>NUCLEOTIDE SEQUENCE [LARGE SCALE GENOMIC DNA]</scope>
    <source>
        <strain evidence="4 6">CBMB27</strain>
    </source>
</reference>
<keyword evidence="1" id="KW-0472">Membrane</keyword>
<gene>
    <name evidence="3" type="ORF">MCBMB27_01943</name>
    <name evidence="4" type="ORF">SAMN05192567_11467</name>
</gene>
<dbReference type="AlphaFoldDB" id="A0AAE8L7B7"/>
<evidence type="ECO:0000259" key="2">
    <source>
        <dbReference type="Pfam" id="PF07811"/>
    </source>
</evidence>
<keyword evidence="5" id="KW-1185">Reference proteome</keyword>
<reference evidence="3 5" key="1">
    <citation type="submission" date="2016-04" db="EMBL/GenBank/DDBJ databases">
        <title>Complete genome sequencing and analysis of CBMB27, Methylobacterium phyllosphaerae isolated from leaf tissues of rice (Oryza sativa L.).</title>
        <authorList>
            <person name="Lee Y."/>
            <person name="Hwangbo K."/>
            <person name="Chung H."/>
            <person name="Yoo J."/>
            <person name="Kim K.Y."/>
            <person name="Sa T.M."/>
            <person name="Um Y."/>
            <person name="Madhaiyan M."/>
        </authorList>
    </citation>
    <scope>NUCLEOTIDE SEQUENCE [LARGE SCALE GENOMIC DNA]</scope>
    <source>
        <strain evidence="3 5">CBMB27</strain>
    </source>
</reference>
<dbReference type="InterPro" id="IPR012495">
    <property type="entry name" value="TadE-like_dom"/>
</dbReference>
<evidence type="ECO:0000256" key="1">
    <source>
        <dbReference type="SAM" id="Phobius"/>
    </source>
</evidence>
<evidence type="ECO:0000313" key="5">
    <source>
        <dbReference type="Proteomes" id="UP000185487"/>
    </source>
</evidence>
<evidence type="ECO:0000313" key="4">
    <source>
        <dbReference type="EMBL" id="SFH11339.1"/>
    </source>
</evidence>
<dbReference type="Pfam" id="PF07811">
    <property type="entry name" value="TadE"/>
    <property type="match status" value="1"/>
</dbReference>
<evidence type="ECO:0000313" key="3">
    <source>
        <dbReference type="EMBL" id="APT31234.1"/>
    </source>
</evidence>
<keyword evidence="1" id="KW-1133">Transmembrane helix</keyword>
<organism evidence="4 6">
    <name type="scientific">Methylobacterium phyllosphaerae</name>
    <dbReference type="NCBI Taxonomy" id="418223"/>
    <lineage>
        <taxon>Bacteria</taxon>
        <taxon>Pseudomonadati</taxon>
        <taxon>Pseudomonadota</taxon>
        <taxon>Alphaproteobacteria</taxon>
        <taxon>Hyphomicrobiales</taxon>
        <taxon>Methylobacteriaceae</taxon>
        <taxon>Methylobacterium</taxon>
    </lineage>
</organism>
<dbReference type="Proteomes" id="UP000199140">
    <property type="component" value="Unassembled WGS sequence"/>
</dbReference>
<dbReference type="KEGG" id="mphy:MCBMB27_01943"/>
<dbReference type="RefSeq" id="WP_043345500.1">
    <property type="nucleotide sequence ID" value="NZ_CP015367.1"/>
</dbReference>